<evidence type="ECO:0000313" key="2">
    <source>
        <dbReference type="EMBL" id="MFD1051943.1"/>
    </source>
</evidence>
<dbReference type="InterPro" id="IPR000835">
    <property type="entry name" value="HTH_MarR-typ"/>
</dbReference>
<dbReference type="EMBL" id="JBHTIS010004001">
    <property type="protein sequence ID" value="MFD1051943.1"/>
    <property type="molecule type" value="Genomic_DNA"/>
</dbReference>
<dbReference type="SUPFAM" id="SSF46785">
    <property type="entry name" value="Winged helix' DNA-binding domain"/>
    <property type="match status" value="1"/>
</dbReference>
<dbReference type="Proteomes" id="UP001597045">
    <property type="component" value="Unassembled WGS sequence"/>
</dbReference>
<organism evidence="2 3">
    <name type="scientific">Kibdelosporangium lantanae</name>
    <dbReference type="NCBI Taxonomy" id="1497396"/>
    <lineage>
        <taxon>Bacteria</taxon>
        <taxon>Bacillati</taxon>
        <taxon>Actinomycetota</taxon>
        <taxon>Actinomycetes</taxon>
        <taxon>Pseudonocardiales</taxon>
        <taxon>Pseudonocardiaceae</taxon>
        <taxon>Kibdelosporangium</taxon>
    </lineage>
</organism>
<reference evidence="3" key="1">
    <citation type="journal article" date="2019" name="Int. J. Syst. Evol. Microbiol.">
        <title>The Global Catalogue of Microorganisms (GCM) 10K type strain sequencing project: providing services to taxonomists for standard genome sequencing and annotation.</title>
        <authorList>
            <consortium name="The Broad Institute Genomics Platform"/>
            <consortium name="The Broad Institute Genome Sequencing Center for Infectious Disease"/>
            <person name="Wu L."/>
            <person name="Ma J."/>
        </authorList>
    </citation>
    <scope>NUCLEOTIDE SEQUENCE [LARGE SCALE GENOMIC DNA]</scope>
    <source>
        <strain evidence="3">JCM 31486</strain>
    </source>
</reference>
<proteinExistence type="predicted"/>
<feature type="domain" description="HTH marR-type" evidence="1">
    <location>
        <begin position="1"/>
        <end position="81"/>
    </location>
</feature>
<keyword evidence="3" id="KW-1185">Reference proteome</keyword>
<feature type="non-terminal residue" evidence="2">
    <location>
        <position position="1"/>
    </location>
</feature>
<dbReference type="InterPro" id="IPR036388">
    <property type="entry name" value="WH-like_DNA-bd_sf"/>
</dbReference>
<dbReference type="Gene3D" id="1.10.10.10">
    <property type="entry name" value="Winged helix-like DNA-binding domain superfamily/Winged helix DNA-binding domain"/>
    <property type="match status" value="1"/>
</dbReference>
<evidence type="ECO:0000259" key="1">
    <source>
        <dbReference type="PROSITE" id="PS50995"/>
    </source>
</evidence>
<protein>
    <submittedName>
        <fullName evidence="2">MarR family winged helix-turn-helix transcriptional regulator</fullName>
    </submittedName>
</protein>
<gene>
    <name evidence="2" type="ORF">ACFQ1S_43465</name>
</gene>
<accession>A0ABW3MP72</accession>
<sequence>AAGTDRQMTSRLVRTLEEKALLVRLPHEGNARSFRLELTEAGRALAREAIAVAQDVDNRFFGIRSDDLRDSLRDIATKRPRRGEQSGP</sequence>
<dbReference type="PROSITE" id="PS50995">
    <property type="entry name" value="HTH_MARR_2"/>
    <property type="match status" value="1"/>
</dbReference>
<name>A0ABW3MP72_9PSEU</name>
<comment type="caution">
    <text evidence="2">The sequence shown here is derived from an EMBL/GenBank/DDBJ whole genome shotgun (WGS) entry which is preliminary data.</text>
</comment>
<dbReference type="InterPro" id="IPR036390">
    <property type="entry name" value="WH_DNA-bd_sf"/>
</dbReference>
<evidence type="ECO:0000313" key="3">
    <source>
        <dbReference type="Proteomes" id="UP001597045"/>
    </source>
</evidence>